<accession>A0A2H9VMX9</accession>
<dbReference type="PROSITE" id="PS50801">
    <property type="entry name" value="STAS"/>
    <property type="match status" value="1"/>
</dbReference>
<evidence type="ECO:0000313" key="3">
    <source>
        <dbReference type="EMBL" id="PJJ79678.1"/>
    </source>
</evidence>
<dbReference type="InterPro" id="IPR025751">
    <property type="entry name" value="RsbRD_N_dom"/>
</dbReference>
<name>A0A2H9VMX9_9SPHI</name>
<dbReference type="RefSeq" id="WP_100341997.1">
    <property type="nucleotide sequence ID" value="NZ_PGFJ01000002.1"/>
</dbReference>
<evidence type="ECO:0000256" key="1">
    <source>
        <dbReference type="ARBA" id="ARBA00022553"/>
    </source>
</evidence>
<gene>
    <name evidence="3" type="ORF">CLV57_2814</name>
</gene>
<evidence type="ECO:0000259" key="2">
    <source>
        <dbReference type="PROSITE" id="PS50801"/>
    </source>
</evidence>
<reference evidence="3 4" key="1">
    <citation type="submission" date="2017-11" db="EMBL/GenBank/DDBJ databases">
        <title>Genomic Encyclopedia of Archaeal and Bacterial Type Strains, Phase II (KMG-II): From Individual Species to Whole Genera.</title>
        <authorList>
            <person name="Goeker M."/>
        </authorList>
    </citation>
    <scope>NUCLEOTIDE SEQUENCE [LARGE SCALE GENOMIC DNA]</scope>
    <source>
        <strain evidence="3 4">DSM 28175</strain>
    </source>
</reference>
<comment type="caution">
    <text evidence="3">The sequence shown here is derived from an EMBL/GenBank/DDBJ whole genome shotgun (WGS) entry which is preliminary data.</text>
</comment>
<dbReference type="EMBL" id="PGFJ01000002">
    <property type="protein sequence ID" value="PJJ79678.1"/>
    <property type="molecule type" value="Genomic_DNA"/>
</dbReference>
<proteinExistence type="predicted"/>
<dbReference type="InterPro" id="IPR002645">
    <property type="entry name" value="STAS_dom"/>
</dbReference>
<dbReference type="InterPro" id="IPR036513">
    <property type="entry name" value="STAS_dom_sf"/>
</dbReference>
<sequence length="290" mass="31826">MAIDITKVLKKNQSALLEKWMTNQLADAGLRDDLMSNEDLRVESEELVNSLVSAISYSNLDNAESGDFDQVLEILGGISISRARQGFSPKETGLFVMSLKDALLNLLQQEVKDAKELYTLSNRVGRLIDHFSIATFETFIKGREEVILRQTDEITEISTPVIRVWDGILALPIIGTLDSARTQVVMESLLTEIVETGSSIAILDISGVPTVDSLVAQHLLKTVSATRLMGADCIISGIRPEIAQTIVHLGIDLSQIITKASLASALLYAFRSLKLEVRKVNDGNRFAVKN</sequence>
<keyword evidence="1" id="KW-0597">Phosphoprotein</keyword>
<dbReference type="OrthoDB" id="9800154at2"/>
<dbReference type="SUPFAM" id="SSF52091">
    <property type="entry name" value="SpoIIaa-like"/>
    <property type="match status" value="1"/>
</dbReference>
<organism evidence="3 4">
    <name type="scientific">Mucilaginibacter auburnensis</name>
    <dbReference type="NCBI Taxonomy" id="1457233"/>
    <lineage>
        <taxon>Bacteria</taxon>
        <taxon>Pseudomonadati</taxon>
        <taxon>Bacteroidota</taxon>
        <taxon>Sphingobacteriia</taxon>
        <taxon>Sphingobacteriales</taxon>
        <taxon>Sphingobacteriaceae</taxon>
        <taxon>Mucilaginibacter</taxon>
    </lineage>
</organism>
<dbReference type="Pfam" id="PF14361">
    <property type="entry name" value="RsbRD_N"/>
    <property type="match status" value="1"/>
</dbReference>
<dbReference type="CDD" id="cd07041">
    <property type="entry name" value="STAS_RsbR_RsbS_like"/>
    <property type="match status" value="1"/>
</dbReference>
<dbReference type="InterPro" id="IPR051932">
    <property type="entry name" value="Bact_StressResp_Reg"/>
</dbReference>
<dbReference type="PANTHER" id="PTHR33745:SF3">
    <property type="entry name" value="RSBT CO-ANTAGONIST PROTEIN RSBRC"/>
    <property type="match status" value="1"/>
</dbReference>
<evidence type="ECO:0000313" key="4">
    <source>
        <dbReference type="Proteomes" id="UP000242687"/>
    </source>
</evidence>
<dbReference type="Proteomes" id="UP000242687">
    <property type="component" value="Unassembled WGS sequence"/>
</dbReference>
<protein>
    <submittedName>
        <fullName evidence="3">RsbT co-antagonist protein RsbR</fullName>
    </submittedName>
</protein>
<dbReference type="Gene3D" id="3.30.750.24">
    <property type="entry name" value="STAS domain"/>
    <property type="match status" value="1"/>
</dbReference>
<feature type="domain" description="STAS" evidence="2">
    <location>
        <begin position="158"/>
        <end position="269"/>
    </location>
</feature>
<dbReference type="PANTHER" id="PTHR33745">
    <property type="entry name" value="RSBT ANTAGONIST PROTEIN RSBS-RELATED"/>
    <property type="match status" value="1"/>
</dbReference>
<dbReference type="Pfam" id="PF01740">
    <property type="entry name" value="STAS"/>
    <property type="match status" value="1"/>
</dbReference>
<keyword evidence="4" id="KW-1185">Reference proteome</keyword>
<dbReference type="AlphaFoldDB" id="A0A2H9VMX9"/>